<keyword evidence="4 7" id="KW-0812">Transmembrane</keyword>
<feature type="transmembrane region" description="Helical" evidence="7">
    <location>
        <begin position="370"/>
        <end position="393"/>
    </location>
</feature>
<evidence type="ECO:0000313" key="9">
    <source>
        <dbReference type="EMBL" id="GAA0554057.1"/>
    </source>
</evidence>
<gene>
    <name evidence="9" type="ORF">GCM10009533_60090</name>
</gene>
<keyword evidence="3" id="KW-1003">Cell membrane</keyword>
<accession>A0ABP3NV15</accession>
<name>A0ABP3NV15_SACER</name>
<organism evidence="9 10">
    <name type="scientific">Saccharopolyspora erythraea</name>
    <name type="common">Streptomyces erythraeus</name>
    <dbReference type="NCBI Taxonomy" id="1836"/>
    <lineage>
        <taxon>Bacteria</taxon>
        <taxon>Bacillati</taxon>
        <taxon>Actinomycetota</taxon>
        <taxon>Actinomycetes</taxon>
        <taxon>Pseudonocardiales</taxon>
        <taxon>Pseudonocardiaceae</taxon>
        <taxon>Saccharopolyspora</taxon>
    </lineage>
</organism>
<dbReference type="InterPro" id="IPR020846">
    <property type="entry name" value="MFS_dom"/>
</dbReference>
<proteinExistence type="predicted"/>
<evidence type="ECO:0000256" key="1">
    <source>
        <dbReference type="ARBA" id="ARBA00004651"/>
    </source>
</evidence>
<feature type="transmembrane region" description="Helical" evidence="7">
    <location>
        <begin position="20"/>
        <end position="41"/>
    </location>
</feature>
<evidence type="ECO:0000259" key="8">
    <source>
        <dbReference type="PROSITE" id="PS50850"/>
    </source>
</evidence>
<feature type="domain" description="Major facilitator superfamily (MFS) profile" evidence="8">
    <location>
        <begin position="1"/>
        <end position="396"/>
    </location>
</feature>
<dbReference type="PROSITE" id="PS50850">
    <property type="entry name" value="MFS"/>
    <property type="match status" value="1"/>
</dbReference>
<dbReference type="PANTHER" id="PTHR23517">
    <property type="entry name" value="RESISTANCE PROTEIN MDTM, PUTATIVE-RELATED-RELATED"/>
    <property type="match status" value="1"/>
</dbReference>
<feature type="transmembrane region" description="Helical" evidence="7">
    <location>
        <begin position="344"/>
        <end position="364"/>
    </location>
</feature>
<evidence type="ECO:0000313" key="10">
    <source>
        <dbReference type="Proteomes" id="UP001500729"/>
    </source>
</evidence>
<dbReference type="Pfam" id="PF07690">
    <property type="entry name" value="MFS_1"/>
    <property type="match status" value="1"/>
</dbReference>
<evidence type="ECO:0000256" key="6">
    <source>
        <dbReference type="ARBA" id="ARBA00023136"/>
    </source>
</evidence>
<dbReference type="Gene3D" id="1.20.1250.20">
    <property type="entry name" value="MFS general substrate transporter like domains"/>
    <property type="match status" value="1"/>
</dbReference>
<dbReference type="InterPro" id="IPR011701">
    <property type="entry name" value="MFS"/>
</dbReference>
<feature type="transmembrane region" description="Helical" evidence="7">
    <location>
        <begin position="107"/>
        <end position="128"/>
    </location>
</feature>
<evidence type="ECO:0000256" key="5">
    <source>
        <dbReference type="ARBA" id="ARBA00022989"/>
    </source>
</evidence>
<protein>
    <recommendedName>
        <fullName evidence="8">Major facilitator superfamily (MFS) profile domain-containing protein</fullName>
    </recommendedName>
</protein>
<evidence type="ECO:0000256" key="7">
    <source>
        <dbReference type="SAM" id="Phobius"/>
    </source>
</evidence>
<feature type="transmembrane region" description="Helical" evidence="7">
    <location>
        <begin position="140"/>
        <end position="159"/>
    </location>
</feature>
<comment type="subcellular location">
    <subcellularLocation>
        <location evidence="1">Cell membrane</location>
        <topology evidence="1">Multi-pass membrane protein</topology>
    </subcellularLocation>
</comment>
<dbReference type="InterPro" id="IPR050171">
    <property type="entry name" value="MFS_Transporters"/>
</dbReference>
<dbReference type="RefSeq" id="WP_009949257.1">
    <property type="nucleotide sequence ID" value="NZ_BAAAGS010000062.1"/>
</dbReference>
<evidence type="ECO:0000256" key="3">
    <source>
        <dbReference type="ARBA" id="ARBA00022475"/>
    </source>
</evidence>
<keyword evidence="10" id="KW-1185">Reference proteome</keyword>
<dbReference type="InterPro" id="IPR005829">
    <property type="entry name" value="Sugar_transporter_CS"/>
</dbReference>
<sequence length="400" mass="39942">MTQVLPAPAPAPPRREIWLAAWPVTAVMVLSNAATPLYVLWQHRIGFSAGVVTVVYAAYIVGLLGALMVAGIASDRLGRKPILLPALLLGALACLLFATATTVPTLVLARLLTGIAVGAILSAGTAAVSDVAGPRRSRLASLLGSTAMVLGAGLGPLLAGVLSETLPGPTVAVFVLVAAVLATAFLVMVRMPLPRRTASAGGSWVRLPAVPRANRRQLALGLAAFAPGISAVGFVLSLGPSLLSHLLGTDNRIVSGATIFVLFTAATAVQFAVRGLAVRRILLLSAGATIGSMVSLLVAVHGASVPALVLAALLAGAGQGLGQLGGLSLLGASVPPTRLAEANAALNAGGYLPAGVLPVLAGYLSDGIGLPSAATAFGVAVALAALLGGAFVAKRQDFEH</sequence>
<evidence type="ECO:0000256" key="4">
    <source>
        <dbReference type="ARBA" id="ARBA00022692"/>
    </source>
</evidence>
<dbReference type="EMBL" id="BAAAGS010000062">
    <property type="protein sequence ID" value="GAA0554057.1"/>
    <property type="molecule type" value="Genomic_DNA"/>
</dbReference>
<evidence type="ECO:0000256" key="2">
    <source>
        <dbReference type="ARBA" id="ARBA00022448"/>
    </source>
</evidence>
<keyword evidence="6 7" id="KW-0472">Membrane</keyword>
<reference evidence="10" key="1">
    <citation type="journal article" date="2019" name="Int. J. Syst. Evol. Microbiol.">
        <title>The Global Catalogue of Microorganisms (GCM) 10K type strain sequencing project: providing services to taxonomists for standard genome sequencing and annotation.</title>
        <authorList>
            <consortium name="The Broad Institute Genomics Platform"/>
            <consortium name="The Broad Institute Genome Sequencing Center for Infectious Disease"/>
            <person name="Wu L."/>
            <person name="Ma J."/>
        </authorList>
    </citation>
    <scope>NUCLEOTIDE SEQUENCE [LARGE SCALE GENOMIC DNA]</scope>
    <source>
        <strain evidence="10">JCM 10303</strain>
    </source>
</reference>
<dbReference type="PANTHER" id="PTHR23517:SF13">
    <property type="entry name" value="MAJOR FACILITATOR SUPERFAMILY MFS_1"/>
    <property type="match status" value="1"/>
</dbReference>
<dbReference type="SUPFAM" id="SSF103473">
    <property type="entry name" value="MFS general substrate transporter"/>
    <property type="match status" value="1"/>
</dbReference>
<feature type="transmembrane region" description="Helical" evidence="7">
    <location>
        <begin position="281"/>
        <end position="301"/>
    </location>
</feature>
<feature type="transmembrane region" description="Helical" evidence="7">
    <location>
        <begin position="171"/>
        <end position="189"/>
    </location>
</feature>
<dbReference type="Proteomes" id="UP001500729">
    <property type="component" value="Unassembled WGS sequence"/>
</dbReference>
<feature type="transmembrane region" description="Helical" evidence="7">
    <location>
        <begin position="47"/>
        <end position="70"/>
    </location>
</feature>
<feature type="transmembrane region" description="Helical" evidence="7">
    <location>
        <begin position="251"/>
        <end position="269"/>
    </location>
</feature>
<feature type="transmembrane region" description="Helical" evidence="7">
    <location>
        <begin position="307"/>
        <end position="332"/>
    </location>
</feature>
<feature type="transmembrane region" description="Helical" evidence="7">
    <location>
        <begin position="218"/>
        <end position="239"/>
    </location>
</feature>
<feature type="transmembrane region" description="Helical" evidence="7">
    <location>
        <begin position="82"/>
        <end position="101"/>
    </location>
</feature>
<keyword evidence="5 7" id="KW-1133">Transmembrane helix</keyword>
<dbReference type="PROSITE" id="PS00216">
    <property type="entry name" value="SUGAR_TRANSPORT_1"/>
    <property type="match status" value="1"/>
</dbReference>
<dbReference type="InterPro" id="IPR036259">
    <property type="entry name" value="MFS_trans_sf"/>
</dbReference>
<keyword evidence="2" id="KW-0813">Transport</keyword>
<comment type="caution">
    <text evidence="9">The sequence shown here is derived from an EMBL/GenBank/DDBJ whole genome shotgun (WGS) entry which is preliminary data.</text>
</comment>